<evidence type="ECO:0000313" key="3">
    <source>
        <dbReference type="Proteomes" id="UP001056384"/>
    </source>
</evidence>
<dbReference type="Proteomes" id="UP001056384">
    <property type="component" value="Chromosome 3"/>
</dbReference>
<evidence type="ECO:0000313" key="2">
    <source>
        <dbReference type="EMBL" id="USW50763.1"/>
    </source>
</evidence>
<sequence length="286" mass="32860">MPCYLLILQMPNEQSRGRTCIDAGGLPSQRAELQAQSQAAPPDICHALCEWFGIAADDVSEWEEEEDEGPEHEEQEQIEPGTLFVPENAADPEPETHAPINFDEVQLEDGRYYREAQQRMLAARYDGPIPNALSDSPFMAKLSHNNTIYTSAIRGQTASRPLILRLRLEDKHRHSACRRSFNLYIVADASEQAKELGTRWMQLFFGDDTIDASDNPELLTHIDEKLFWTQTLDQADITNGDRLSYLLYHRWGPEEHAFYFGQRPTKEQYELLQGKTNDYRDQVQDK</sequence>
<name>A0A9Q9EIW6_9PEZI</name>
<dbReference type="EMBL" id="CP099420">
    <property type="protein sequence ID" value="USW50763.1"/>
    <property type="molecule type" value="Genomic_DNA"/>
</dbReference>
<gene>
    <name evidence="2" type="ORF">Slin15195_G040820</name>
</gene>
<proteinExistence type="predicted"/>
<accession>A0A9Q9EIW6</accession>
<keyword evidence="3" id="KW-1185">Reference proteome</keyword>
<evidence type="ECO:0000256" key="1">
    <source>
        <dbReference type="SAM" id="MobiDB-lite"/>
    </source>
</evidence>
<organism evidence="2 3">
    <name type="scientific">Septoria linicola</name>
    <dbReference type="NCBI Taxonomy" id="215465"/>
    <lineage>
        <taxon>Eukaryota</taxon>
        <taxon>Fungi</taxon>
        <taxon>Dikarya</taxon>
        <taxon>Ascomycota</taxon>
        <taxon>Pezizomycotina</taxon>
        <taxon>Dothideomycetes</taxon>
        <taxon>Dothideomycetidae</taxon>
        <taxon>Mycosphaerellales</taxon>
        <taxon>Mycosphaerellaceae</taxon>
        <taxon>Septoria</taxon>
    </lineage>
</organism>
<protein>
    <submittedName>
        <fullName evidence="2">Uncharacterized protein</fullName>
    </submittedName>
</protein>
<dbReference type="AlphaFoldDB" id="A0A9Q9EIW6"/>
<feature type="compositionally biased region" description="Acidic residues" evidence="1">
    <location>
        <begin position="60"/>
        <end position="77"/>
    </location>
</feature>
<feature type="region of interest" description="Disordered" evidence="1">
    <location>
        <begin position="60"/>
        <end position="80"/>
    </location>
</feature>
<reference evidence="2" key="1">
    <citation type="submission" date="2022-06" db="EMBL/GenBank/DDBJ databases">
        <title>Complete genome sequences of two strains of the flax pathogen Septoria linicola.</title>
        <authorList>
            <person name="Lapalu N."/>
            <person name="Simon A."/>
            <person name="Demenou B."/>
            <person name="Paumier D."/>
            <person name="Guillot M.-P."/>
            <person name="Gout L."/>
            <person name="Valade R."/>
        </authorList>
    </citation>
    <scope>NUCLEOTIDE SEQUENCE</scope>
    <source>
        <strain evidence="2">SE15195</strain>
    </source>
</reference>